<evidence type="ECO:0000313" key="3">
    <source>
        <dbReference type="Proteomes" id="UP000295345"/>
    </source>
</evidence>
<dbReference type="Gene3D" id="2.40.50.230">
    <property type="entry name" value="Gp5 N-terminal domain"/>
    <property type="match status" value="1"/>
</dbReference>
<comment type="caution">
    <text evidence="2">The sequence shown here is derived from an EMBL/GenBank/DDBJ whole genome shotgun (WGS) entry which is preliminary data.</text>
</comment>
<dbReference type="InterPro" id="IPR037026">
    <property type="entry name" value="Vgr_OB-fold_dom_sf"/>
</dbReference>
<dbReference type="Proteomes" id="UP000295345">
    <property type="component" value="Unassembled WGS sequence"/>
</dbReference>
<accession>A0A4R4TI15</accession>
<evidence type="ECO:0000313" key="2">
    <source>
        <dbReference type="EMBL" id="TDC77267.1"/>
    </source>
</evidence>
<evidence type="ECO:0000259" key="1">
    <source>
        <dbReference type="Pfam" id="PF04717"/>
    </source>
</evidence>
<name>A0A4R4TI15_9ACTN</name>
<protein>
    <submittedName>
        <fullName evidence="2">Baseplate assembly protein</fullName>
    </submittedName>
</protein>
<proteinExistence type="predicted"/>
<feature type="domain" description="Gp5/Type VI secretion system Vgr protein OB-fold" evidence="1">
    <location>
        <begin position="13"/>
        <end position="87"/>
    </location>
</feature>
<organism evidence="2 3">
    <name type="scientific">Streptomyces hainanensis</name>
    <dbReference type="NCBI Taxonomy" id="402648"/>
    <lineage>
        <taxon>Bacteria</taxon>
        <taxon>Bacillati</taxon>
        <taxon>Actinomycetota</taxon>
        <taxon>Actinomycetes</taxon>
        <taxon>Kitasatosporales</taxon>
        <taxon>Streptomycetaceae</taxon>
        <taxon>Streptomyces</taxon>
    </lineage>
</organism>
<dbReference type="EMBL" id="SMKI01000057">
    <property type="protein sequence ID" value="TDC77267.1"/>
    <property type="molecule type" value="Genomic_DNA"/>
</dbReference>
<dbReference type="OrthoDB" id="9762420at2"/>
<reference evidence="2 3" key="1">
    <citation type="submission" date="2019-03" db="EMBL/GenBank/DDBJ databases">
        <title>Draft genome sequences of novel Actinobacteria.</title>
        <authorList>
            <person name="Sahin N."/>
            <person name="Ay H."/>
            <person name="Saygin H."/>
        </authorList>
    </citation>
    <scope>NUCLEOTIDE SEQUENCE [LARGE SCALE GENOMIC DNA]</scope>
    <source>
        <strain evidence="2 3">DSM 41900</strain>
    </source>
</reference>
<dbReference type="SUPFAM" id="SSF69255">
    <property type="entry name" value="gp5 N-terminal domain-like"/>
    <property type="match status" value="1"/>
</dbReference>
<dbReference type="RefSeq" id="WP_132817161.1">
    <property type="nucleotide sequence ID" value="NZ_SMKI01000057.1"/>
</dbReference>
<gene>
    <name evidence="2" type="ORF">E1283_07745</name>
</gene>
<sequence>MATTGPRTYLGKYRGTVKDNRDPQGLGRIKVQVPDVLGDEPSTWAMPCFPLAGPGTGNFHLPPVDTGVWVEFEQGDVSYPIWTGCWYGAADEVPRDARSGTPEASQNVVLQTRGERVLLLSDEPGGKGITLRHPSGASIVIDDSGVHISNGQGASISLVGSTVSINQGALTVT</sequence>
<keyword evidence="3" id="KW-1185">Reference proteome</keyword>
<dbReference type="Pfam" id="PF04717">
    <property type="entry name" value="Phage_base_V"/>
    <property type="match status" value="1"/>
</dbReference>
<dbReference type="InterPro" id="IPR006531">
    <property type="entry name" value="Gp5/Vgr_OB"/>
</dbReference>
<dbReference type="AlphaFoldDB" id="A0A4R4TI15"/>